<evidence type="ECO:0000313" key="2">
    <source>
        <dbReference type="EMBL" id="SDD50362.1"/>
    </source>
</evidence>
<dbReference type="InterPro" id="IPR025975">
    <property type="entry name" value="Polysacc_lyase"/>
</dbReference>
<dbReference type="EMBL" id="FMZH01000006">
    <property type="protein sequence ID" value="SDD50362.1"/>
    <property type="molecule type" value="Genomic_DNA"/>
</dbReference>
<dbReference type="PROSITE" id="PS51257">
    <property type="entry name" value="PROKAR_LIPOPROTEIN"/>
    <property type="match status" value="1"/>
</dbReference>
<evidence type="ECO:0000256" key="1">
    <source>
        <dbReference type="SAM" id="SignalP"/>
    </source>
</evidence>
<name>A0A1G6V9U4_9SPHI</name>
<proteinExistence type="predicted"/>
<dbReference type="AlphaFoldDB" id="A0A1G6V9U4"/>
<reference evidence="3" key="1">
    <citation type="submission" date="2016-10" db="EMBL/GenBank/DDBJ databases">
        <authorList>
            <person name="Varghese N."/>
            <person name="Submissions S."/>
        </authorList>
    </citation>
    <scope>NUCLEOTIDE SEQUENCE [LARGE SCALE GENOMIC DNA]</scope>
    <source>
        <strain evidence="3">DSM 18609</strain>
    </source>
</reference>
<feature type="chain" id="PRO_5011626156" evidence="1">
    <location>
        <begin position="23"/>
        <end position="521"/>
    </location>
</feature>
<keyword evidence="3" id="KW-1185">Reference proteome</keyword>
<accession>A0A1G6V9U4</accession>
<dbReference type="STRING" id="390242.SAMN04488024_10658"/>
<protein>
    <submittedName>
        <fullName evidence="2">Polysaccharide lyase</fullName>
    </submittedName>
</protein>
<organism evidence="2 3">
    <name type="scientific">Pedobacter soli</name>
    <dbReference type="NCBI Taxonomy" id="390242"/>
    <lineage>
        <taxon>Bacteria</taxon>
        <taxon>Pseudomonadati</taxon>
        <taxon>Bacteroidota</taxon>
        <taxon>Sphingobacteriia</taxon>
        <taxon>Sphingobacteriales</taxon>
        <taxon>Sphingobacteriaceae</taxon>
        <taxon>Pedobacter</taxon>
    </lineage>
</organism>
<dbReference type="Pfam" id="PF14099">
    <property type="entry name" value="Polysacc_lyase"/>
    <property type="match status" value="1"/>
</dbReference>
<dbReference type="GO" id="GO:0016829">
    <property type="term" value="F:lyase activity"/>
    <property type="evidence" value="ECO:0007669"/>
    <property type="project" value="UniProtKB-KW"/>
</dbReference>
<dbReference type="Gene3D" id="2.60.120.200">
    <property type="match status" value="1"/>
</dbReference>
<dbReference type="RefSeq" id="WP_090769663.1">
    <property type="nucleotide sequence ID" value="NZ_FMZH01000006.1"/>
</dbReference>
<keyword evidence="2" id="KW-0456">Lyase</keyword>
<gene>
    <name evidence="2" type="ORF">SAMN04488024_10658</name>
</gene>
<dbReference type="Proteomes" id="UP000199455">
    <property type="component" value="Unassembled WGS sequence"/>
</dbReference>
<sequence length="521" mass="56463">MRKKPIYFKKYMAIAVLFLASACSKIEKESEQPTLTFKPVSLMSGGAPASYGYGDTILNINYESGTLNSGISGLTATNATATDAAYILSPGATGNYAIAHKVTYGDSTYYSDGNWRSEAATNGVPASCYLPGEERRYEFSVLLKDWTPWNTGDPINETNFFQLKMSGGEAVPLQIRTQRNALRVVYGNMDNTKTVVDILNDLRPSVNQWIHFRVDVKWATTATGSMKIYMKLPGQTDFVLANERNNAVTFTGDVGSGNVGYVKWGVYVVPPNLTRIVYHDDLRIINLNYPPTSTGLIWGNSIPDANPAYLDGAYTKAGNISLPANYNNSSNIYLHPYIQYQDSQNIVYVNSTSPAPNPADNVVGTPWSDFSRSTLAASGMSGSTPGPSGRYLLGGWANASSSSTPTPIDLTEYYELRLAPKSGYYFNFSDIKFTVLRGGTSHPNTFVLRSSVDNFASNISTPVSISGTTTPTLISFNAAALTNISTAVTFRLYAYGATATSGNLLVGLNDFQVNGQVLPLP</sequence>
<keyword evidence="1" id="KW-0732">Signal</keyword>
<evidence type="ECO:0000313" key="3">
    <source>
        <dbReference type="Proteomes" id="UP000199455"/>
    </source>
</evidence>
<feature type="signal peptide" evidence="1">
    <location>
        <begin position="1"/>
        <end position="22"/>
    </location>
</feature>